<dbReference type="EMBL" id="SAXX01000014">
    <property type="protein sequence ID" value="TXJ32650.1"/>
    <property type="molecule type" value="Genomic_DNA"/>
</dbReference>
<reference evidence="2 3" key="1">
    <citation type="journal article" date="1992" name="Lakartidningen">
        <title>[Penicillin V and not amoxicillin is the first choice preparation in acute otitis].</title>
        <authorList>
            <person name="Kamme C."/>
            <person name="Lundgren K."/>
            <person name="Prellner K."/>
        </authorList>
    </citation>
    <scope>NUCLEOTIDE SEQUENCE [LARGE SCALE GENOMIC DNA]</scope>
    <source>
        <strain evidence="2 3">PC5538III-lc</strain>
    </source>
</reference>
<dbReference type="RefSeq" id="WP_147736528.1">
    <property type="nucleotide sequence ID" value="NZ_SAXX01000014.1"/>
</dbReference>
<evidence type="ECO:0000313" key="3">
    <source>
        <dbReference type="Proteomes" id="UP000324707"/>
    </source>
</evidence>
<protein>
    <recommendedName>
        <fullName evidence="4">PorT family protein</fullName>
    </recommendedName>
</protein>
<feature type="transmembrane region" description="Helical" evidence="1">
    <location>
        <begin position="157"/>
        <end position="181"/>
    </location>
</feature>
<dbReference type="Proteomes" id="UP000324707">
    <property type="component" value="Unassembled WGS sequence"/>
</dbReference>
<evidence type="ECO:0008006" key="4">
    <source>
        <dbReference type="Google" id="ProtNLM"/>
    </source>
</evidence>
<gene>
    <name evidence="2" type="ORF">EPJ69_05625</name>
</gene>
<comment type="caution">
    <text evidence="2">The sequence shown here is derived from an EMBL/GenBank/DDBJ whole genome shotgun (WGS) entry which is preliminary data.</text>
</comment>
<dbReference type="AlphaFoldDB" id="A0A5C8E989"/>
<proteinExistence type="predicted"/>
<keyword evidence="1" id="KW-0472">Membrane</keyword>
<name>A0A5C8E989_9SPIR</name>
<feature type="transmembrane region" description="Helical" evidence="1">
    <location>
        <begin position="100"/>
        <end position="121"/>
    </location>
</feature>
<sequence length="216" mass="24094">MKKIILISAILIIIVNSNLFAKKGFGGDLTVTLGAGVGFFHGDTNKYPDGSFEFGVYLKPNYYFEFAVLSLGLSLEVGYQRDIFAYKYYKSKGNYSFDSIALGFFPKIDVLFLSIGFGGGIKFPLGGNYSFVDTYGGRRLEKYDYKEMQGQYGKNLFIPYIKAAVDFILLPNIALGVYISYDIPLMNYKIIGDTLSQTKIAKFSALDIGGQITLRF</sequence>
<organism evidence="2 3">
    <name type="scientific">Brachyspira aalborgi</name>
    <dbReference type="NCBI Taxonomy" id="29522"/>
    <lineage>
        <taxon>Bacteria</taxon>
        <taxon>Pseudomonadati</taxon>
        <taxon>Spirochaetota</taxon>
        <taxon>Spirochaetia</taxon>
        <taxon>Brachyspirales</taxon>
        <taxon>Brachyspiraceae</taxon>
        <taxon>Brachyspira</taxon>
    </lineage>
</organism>
<evidence type="ECO:0000313" key="2">
    <source>
        <dbReference type="EMBL" id="TXJ32650.1"/>
    </source>
</evidence>
<keyword evidence="1" id="KW-0812">Transmembrane</keyword>
<evidence type="ECO:0000256" key="1">
    <source>
        <dbReference type="SAM" id="Phobius"/>
    </source>
</evidence>
<keyword evidence="1" id="KW-1133">Transmembrane helix</keyword>
<feature type="transmembrane region" description="Helical" evidence="1">
    <location>
        <begin position="62"/>
        <end position="79"/>
    </location>
</feature>
<accession>A0A5C8E989</accession>